<dbReference type="STRING" id="1195236.CTER_4167"/>
<accession>S0FQE6</accession>
<dbReference type="PATRIC" id="fig|1195236.3.peg.198"/>
<feature type="chain" id="PRO_5038564423" evidence="1">
    <location>
        <begin position="27"/>
        <end position="507"/>
    </location>
</feature>
<dbReference type="AlphaFoldDB" id="S0FQE6"/>
<dbReference type="PANTHER" id="PTHR43649:SF17">
    <property type="entry name" value="ABC TRANSPORTER SOLUTE BINDING PROTEIN-SUGAR TRANSPORT"/>
    <property type="match status" value="1"/>
</dbReference>
<dbReference type="InterPro" id="IPR022627">
    <property type="entry name" value="DUF3502"/>
</dbReference>
<keyword evidence="1" id="KW-0732">Signal</keyword>
<dbReference type="Gene3D" id="3.40.190.10">
    <property type="entry name" value="Periplasmic binding protein-like II"/>
    <property type="match status" value="1"/>
</dbReference>
<feature type="domain" description="DUF3502" evidence="2">
    <location>
        <begin position="439"/>
        <end position="505"/>
    </location>
</feature>
<dbReference type="PANTHER" id="PTHR43649">
    <property type="entry name" value="ARABINOSE-BINDING PROTEIN-RELATED"/>
    <property type="match status" value="1"/>
</dbReference>
<dbReference type="PROSITE" id="PS51257">
    <property type="entry name" value="PROKAR_LIPOPROTEIN"/>
    <property type="match status" value="1"/>
</dbReference>
<dbReference type="SUPFAM" id="SSF53850">
    <property type="entry name" value="Periplasmic binding protein-like II"/>
    <property type="match status" value="1"/>
</dbReference>
<evidence type="ECO:0000313" key="4">
    <source>
        <dbReference type="Proteomes" id="UP000014155"/>
    </source>
</evidence>
<dbReference type="Pfam" id="PF12010">
    <property type="entry name" value="DUF3502"/>
    <property type="match status" value="1"/>
</dbReference>
<dbReference type="Proteomes" id="UP000014155">
    <property type="component" value="Unassembled WGS sequence"/>
</dbReference>
<dbReference type="EMBL" id="AORV01000007">
    <property type="protein sequence ID" value="EMS74077.1"/>
    <property type="molecule type" value="Genomic_DNA"/>
</dbReference>
<sequence length="507" mass="57548">MKITLYKSKLCHLLLFLIVISCALLSACSNPLNSMLGSDTGGSLQGAVPYEIKWYLPNSVQPDMQLVNDEMSRITVEKINASLNVEFIDWGSYDQKMRVKMASAEPMDLIFTSNWSNDYVTAANKGAYLEIDQEKLKALAPNVLESIPEKCWKSVYVKDKLYSFINTQIEGRTPGILGYKKYFDKYSIDITKIKKMEELTPFLEKVKAGEPGIIPIGIDGIDTGFNDIALTYGIEIFSRENPAAIYIDDDSIKVMNYFEAPETKSYLKLVHDWYTKGFIRRDAVTVKDHRADLKSGKIALMTTVINPDTMANQAELWGVKVSDMVGQSFMNTYMGNGGILSSLTAISKTSKDPDKSYRLYNLLYDKQDTKLFNMLNYGIENRHYTRRGDVVKQIPNSGYWISCGWENGSMFNSYRQSEEQLNWYPIGPDMNNNAKTSKLLGFCFNPEPVTIELMQCAAVVNEYYNALFTGSVDPDKNLPLFLNKLKKAGADRVIEEMQSQIDEWRQK</sequence>
<keyword evidence="3" id="KW-0813">Transport</keyword>
<feature type="signal peptide" evidence="1">
    <location>
        <begin position="1"/>
        <end position="26"/>
    </location>
</feature>
<proteinExistence type="predicted"/>
<reference evidence="3 4" key="1">
    <citation type="journal article" date="2013" name="Genome Announc.">
        <title>Draft Genome Sequence of the Cellulolytic, Mesophilic, Anaerobic Bacterium Clostridium termitidis Strain CT1112 (DSM 5398).</title>
        <authorList>
            <person name="Lal S."/>
            <person name="Ramachandran U."/>
            <person name="Zhang X."/>
            <person name="Munir R."/>
            <person name="Sparling R."/>
            <person name="Levin D.B."/>
        </authorList>
    </citation>
    <scope>NUCLEOTIDE SEQUENCE [LARGE SCALE GENOMIC DNA]</scope>
    <source>
        <strain evidence="3 4">CT1112</strain>
    </source>
</reference>
<dbReference type="eggNOG" id="COG1653">
    <property type="taxonomic scope" value="Bacteria"/>
</dbReference>
<comment type="caution">
    <text evidence="3">The sequence shown here is derived from an EMBL/GenBank/DDBJ whole genome shotgun (WGS) entry which is preliminary data.</text>
</comment>
<name>S0FQE6_RUMCE</name>
<dbReference type="InterPro" id="IPR050490">
    <property type="entry name" value="Bact_solute-bd_prot1"/>
</dbReference>
<dbReference type="RefSeq" id="WP_004623008.1">
    <property type="nucleotide sequence ID" value="NZ_AORV01000007.1"/>
</dbReference>
<evidence type="ECO:0000256" key="1">
    <source>
        <dbReference type="SAM" id="SignalP"/>
    </source>
</evidence>
<evidence type="ECO:0000259" key="2">
    <source>
        <dbReference type="Pfam" id="PF12010"/>
    </source>
</evidence>
<keyword evidence="4" id="KW-1185">Reference proteome</keyword>
<evidence type="ECO:0000313" key="3">
    <source>
        <dbReference type="EMBL" id="EMS74077.1"/>
    </source>
</evidence>
<organism evidence="3 4">
    <name type="scientific">Ruminiclostridium cellobioparum subsp. termitidis CT1112</name>
    <dbReference type="NCBI Taxonomy" id="1195236"/>
    <lineage>
        <taxon>Bacteria</taxon>
        <taxon>Bacillati</taxon>
        <taxon>Bacillota</taxon>
        <taxon>Clostridia</taxon>
        <taxon>Eubacteriales</taxon>
        <taxon>Oscillospiraceae</taxon>
        <taxon>Ruminiclostridium</taxon>
    </lineage>
</organism>
<keyword evidence="3" id="KW-0762">Sugar transport</keyword>
<gene>
    <name evidence="3" type="ORF">CTER_4167</name>
</gene>
<protein>
    <submittedName>
        <fullName evidence="3">ABC-type sugar transport system, periplasmic component</fullName>
    </submittedName>
</protein>